<reference evidence="5 7" key="2">
    <citation type="submission" date="2020-02" db="EMBL/GenBank/DDBJ databases">
        <title>The WGS of Modestobacter muralis DSM 100205.</title>
        <authorList>
            <person name="Jiang Z."/>
        </authorList>
    </citation>
    <scope>NUCLEOTIDE SEQUENCE [LARGE SCALE GENOMIC DNA]</scope>
    <source>
        <strain evidence="5 7">DSM 100205</strain>
    </source>
</reference>
<feature type="domain" description="AMP-binding enzyme C-terminal" evidence="3">
    <location>
        <begin position="461"/>
        <end position="536"/>
    </location>
</feature>
<comment type="caution">
    <text evidence="4">The sequence shown here is derived from an EMBL/GenBank/DDBJ whole genome shotgun (WGS) entry which is preliminary data.</text>
</comment>
<protein>
    <submittedName>
        <fullName evidence="4">Long-chain fatty acid--CoA ligase</fullName>
    </submittedName>
</protein>
<evidence type="ECO:0000256" key="1">
    <source>
        <dbReference type="SAM" id="MobiDB-lite"/>
    </source>
</evidence>
<dbReference type="Pfam" id="PF00501">
    <property type="entry name" value="AMP-binding"/>
    <property type="match status" value="1"/>
</dbReference>
<feature type="compositionally biased region" description="Basic residues" evidence="1">
    <location>
        <begin position="15"/>
        <end position="25"/>
    </location>
</feature>
<evidence type="ECO:0000313" key="7">
    <source>
        <dbReference type="Proteomes" id="UP000471152"/>
    </source>
</evidence>
<evidence type="ECO:0000259" key="2">
    <source>
        <dbReference type="Pfam" id="PF00501"/>
    </source>
</evidence>
<sequence>MRPGDHGDNIVPLRPRSRRPRRLLPPRRSPVPVDEVRTFSALVRRAAATAGDAPALVHRDRRLTWAELDALVDRAAAGCVSRGLRPGDRIAVQLPNGVDWVVAVMGALRAGLVVVPVNTAYTGPEVEHLLTDSGAGLLVVVADRPAIAGVPVCVGPPDADGPAPADPDDPSALALLAYTSGTTGRPRGAMLTHAALLANQHQLLALDPPPVRAGDRVLLVLPLFHVYGFNSGFGLVAATAACGVVVEEFDPAATLALMSAEEVSAVVGAPPMYGAWLAVADAAGSDTVLRRGFAAVRTASCGAAPMPGALFTAMRDRAAVTVWEGYGLTEAAPVLASTLATGRAKPECIGGPLPGVELVLRDTAGGPAAGDDPGTRVRPGVFGDPFTGPDGEQDAEEAGEMCARGPNLFSGYWPDGADGPDAEGWLATGDIAHRDADGDLHLVERRRDLVLVRGFNVYPGEVERVLGEHPQVVEAAVIGVPDPVTGEAVHAVVVRTAGATLTEQELREHAGRSLARFKVPVAVHFVPELPHSLTGKVSRARLRELGLERAAAAEAVSGE</sequence>
<dbReference type="Gene3D" id="3.40.50.12780">
    <property type="entry name" value="N-terminal domain of ligase-like"/>
    <property type="match status" value="1"/>
</dbReference>
<dbReference type="Gene3D" id="3.30.300.30">
    <property type="match status" value="1"/>
</dbReference>
<dbReference type="InterPro" id="IPR045851">
    <property type="entry name" value="AMP-bd_C_sf"/>
</dbReference>
<dbReference type="PROSITE" id="PS00455">
    <property type="entry name" value="AMP_BINDING"/>
    <property type="match status" value="1"/>
</dbReference>
<dbReference type="EMBL" id="JAAGWH010000012">
    <property type="protein sequence ID" value="NEK93260.1"/>
    <property type="molecule type" value="Genomic_DNA"/>
</dbReference>
<gene>
    <name evidence="5" type="ORF">G3R41_03570</name>
    <name evidence="4" type="ORF">GCU67_03570</name>
</gene>
<dbReference type="Pfam" id="PF13193">
    <property type="entry name" value="AMP-binding_C"/>
    <property type="match status" value="1"/>
</dbReference>
<feature type="region of interest" description="Disordered" evidence="1">
    <location>
        <begin position="1"/>
        <end position="31"/>
    </location>
</feature>
<evidence type="ECO:0000313" key="4">
    <source>
        <dbReference type="EMBL" id="NEK93260.1"/>
    </source>
</evidence>
<dbReference type="PANTHER" id="PTHR43767:SF1">
    <property type="entry name" value="NONRIBOSOMAL PEPTIDE SYNTHASE PES1 (EUROFUNG)-RELATED"/>
    <property type="match status" value="1"/>
</dbReference>
<dbReference type="InterPro" id="IPR042099">
    <property type="entry name" value="ANL_N_sf"/>
</dbReference>
<reference evidence="4 6" key="1">
    <citation type="submission" date="2020-01" db="EMBL/GenBank/DDBJ databases">
        <title>the WGS Modestobacter muralis CPCC 204518.</title>
        <authorList>
            <person name="Jiang Z."/>
        </authorList>
    </citation>
    <scope>NUCLEOTIDE SEQUENCE [LARGE SCALE GENOMIC DNA]</scope>
    <source>
        <strain evidence="4 6">DSM 100205</strain>
    </source>
</reference>
<dbReference type="AlphaFoldDB" id="A0A6P0ER00"/>
<dbReference type="EMBL" id="JAAGWB010000012">
    <property type="protein sequence ID" value="NEN50027.1"/>
    <property type="molecule type" value="Genomic_DNA"/>
</dbReference>
<name>A0A6P0ER00_9ACTN</name>
<dbReference type="InterPro" id="IPR000873">
    <property type="entry name" value="AMP-dep_synth/lig_dom"/>
</dbReference>
<organism evidence="4 6">
    <name type="scientific">Modestobacter muralis</name>
    <dbReference type="NCBI Taxonomy" id="1608614"/>
    <lineage>
        <taxon>Bacteria</taxon>
        <taxon>Bacillati</taxon>
        <taxon>Actinomycetota</taxon>
        <taxon>Actinomycetes</taxon>
        <taxon>Geodermatophilales</taxon>
        <taxon>Geodermatophilaceae</taxon>
        <taxon>Modestobacter</taxon>
    </lineage>
</organism>
<feature type="domain" description="AMP-dependent synthetase/ligase" evidence="2">
    <location>
        <begin position="44"/>
        <end position="413"/>
    </location>
</feature>
<evidence type="ECO:0000259" key="3">
    <source>
        <dbReference type="Pfam" id="PF13193"/>
    </source>
</evidence>
<dbReference type="InterPro" id="IPR020845">
    <property type="entry name" value="AMP-binding_CS"/>
</dbReference>
<dbReference type="InterPro" id="IPR025110">
    <property type="entry name" value="AMP-bd_C"/>
</dbReference>
<evidence type="ECO:0000313" key="5">
    <source>
        <dbReference type="EMBL" id="NEN50027.1"/>
    </source>
</evidence>
<dbReference type="InterPro" id="IPR050237">
    <property type="entry name" value="ATP-dep_AMP-bd_enzyme"/>
</dbReference>
<proteinExistence type="predicted"/>
<keyword evidence="4" id="KW-0436">Ligase</keyword>
<dbReference type="Proteomes" id="UP000468828">
    <property type="component" value="Unassembled WGS sequence"/>
</dbReference>
<dbReference type="Proteomes" id="UP000471152">
    <property type="component" value="Unassembled WGS sequence"/>
</dbReference>
<keyword evidence="6" id="KW-1185">Reference proteome</keyword>
<dbReference type="SUPFAM" id="SSF56801">
    <property type="entry name" value="Acetyl-CoA synthetase-like"/>
    <property type="match status" value="1"/>
</dbReference>
<evidence type="ECO:0000313" key="6">
    <source>
        <dbReference type="Proteomes" id="UP000468828"/>
    </source>
</evidence>
<accession>A0A6P0ER00</accession>
<dbReference type="PANTHER" id="PTHR43767">
    <property type="entry name" value="LONG-CHAIN-FATTY-ACID--COA LIGASE"/>
    <property type="match status" value="1"/>
</dbReference>
<dbReference type="GO" id="GO:0016878">
    <property type="term" value="F:acid-thiol ligase activity"/>
    <property type="evidence" value="ECO:0007669"/>
    <property type="project" value="UniProtKB-ARBA"/>
</dbReference>